<dbReference type="EMBL" id="HAED01008055">
    <property type="protein sequence ID" value="SBQ94267.1"/>
    <property type="molecule type" value="Transcribed_RNA"/>
</dbReference>
<accession>A0A1A8IAW4</accession>
<organism evidence="2">
    <name type="scientific">Nothobranchius kuhntae</name>
    <name type="common">Beira killifish</name>
    <dbReference type="NCBI Taxonomy" id="321403"/>
    <lineage>
        <taxon>Eukaryota</taxon>
        <taxon>Metazoa</taxon>
        <taxon>Chordata</taxon>
        <taxon>Craniata</taxon>
        <taxon>Vertebrata</taxon>
        <taxon>Euteleostomi</taxon>
        <taxon>Actinopterygii</taxon>
        <taxon>Neopterygii</taxon>
        <taxon>Teleostei</taxon>
        <taxon>Neoteleostei</taxon>
        <taxon>Acanthomorphata</taxon>
        <taxon>Ovalentaria</taxon>
        <taxon>Atherinomorphae</taxon>
        <taxon>Cyprinodontiformes</taxon>
        <taxon>Nothobranchiidae</taxon>
        <taxon>Nothobranchius</taxon>
    </lineage>
</organism>
<protein>
    <submittedName>
        <fullName evidence="2">SEC22 vesicle trafficking protein homolog A</fullName>
    </submittedName>
</protein>
<feature type="non-terminal residue" evidence="2">
    <location>
        <position position="43"/>
    </location>
</feature>
<feature type="non-terminal residue" evidence="2">
    <location>
        <position position="1"/>
    </location>
</feature>
<evidence type="ECO:0000256" key="1">
    <source>
        <dbReference type="SAM" id="MobiDB-lite"/>
    </source>
</evidence>
<sequence>VFNANTGPCPLVSSMDLHPPEAETSNARGNESRCFLGPNIFCC</sequence>
<evidence type="ECO:0000313" key="2">
    <source>
        <dbReference type="EMBL" id="SBQ94267.1"/>
    </source>
</evidence>
<dbReference type="AlphaFoldDB" id="A0A1A8IAW4"/>
<reference evidence="2" key="2">
    <citation type="submission" date="2016-06" db="EMBL/GenBank/DDBJ databases">
        <title>The genome of a short-lived fish provides insights into sex chromosome evolution and the genetic control of aging.</title>
        <authorList>
            <person name="Reichwald K."/>
            <person name="Felder M."/>
            <person name="Petzold A."/>
            <person name="Koch P."/>
            <person name="Groth M."/>
            <person name="Platzer M."/>
        </authorList>
    </citation>
    <scope>NUCLEOTIDE SEQUENCE</scope>
    <source>
        <tissue evidence="2">Brain</tissue>
    </source>
</reference>
<name>A0A1A8IAW4_NOTKU</name>
<proteinExistence type="predicted"/>
<reference evidence="2" key="1">
    <citation type="submission" date="2016-05" db="EMBL/GenBank/DDBJ databases">
        <authorList>
            <person name="Lavstsen T."/>
            <person name="Jespersen J.S."/>
        </authorList>
    </citation>
    <scope>NUCLEOTIDE SEQUENCE</scope>
    <source>
        <tissue evidence="2">Brain</tissue>
    </source>
</reference>
<feature type="region of interest" description="Disordered" evidence="1">
    <location>
        <begin position="1"/>
        <end position="28"/>
    </location>
</feature>
<gene>
    <name evidence="2" type="primary">SEC22A</name>
</gene>